<keyword evidence="6" id="KW-0472">Membrane</keyword>
<name>A0A0K1EHQ5_CHOCO</name>
<keyword evidence="1" id="KW-0808">Transferase</keyword>
<evidence type="ECO:0000313" key="8">
    <source>
        <dbReference type="EMBL" id="AKT40212.1"/>
    </source>
</evidence>
<keyword evidence="6" id="KW-1133">Transmembrane helix</keyword>
<dbReference type="InterPro" id="IPR008266">
    <property type="entry name" value="Tyr_kinase_AS"/>
</dbReference>
<dbReference type="RefSeq" id="WP_050432176.1">
    <property type="nucleotide sequence ID" value="NZ_CP012159.1"/>
</dbReference>
<keyword evidence="9" id="KW-1185">Reference proteome</keyword>
<dbReference type="InterPro" id="IPR011009">
    <property type="entry name" value="Kinase-like_dom_sf"/>
</dbReference>
<dbReference type="EMBL" id="CP012159">
    <property type="protein sequence ID" value="AKT40212.1"/>
    <property type="molecule type" value="Genomic_DNA"/>
</dbReference>
<dbReference type="Proteomes" id="UP000067626">
    <property type="component" value="Chromosome"/>
</dbReference>
<dbReference type="InterPro" id="IPR000719">
    <property type="entry name" value="Prot_kinase_dom"/>
</dbReference>
<dbReference type="Pfam" id="PF00069">
    <property type="entry name" value="Pkinase"/>
    <property type="match status" value="1"/>
</dbReference>
<dbReference type="PROSITE" id="PS00109">
    <property type="entry name" value="PROTEIN_KINASE_TYR"/>
    <property type="match status" value="1"/>
</dbReference>
<feature type="region of interest" description="Disordered" evidence="5">
    <location>
        <begin position="326"/>
        <end position="346"/>
    </location>
</feature>
<sequence length="864" mass="90208">MSRLPEPAPAGLSFQYLAEIAVGATTRVDLSRITGPRRSGELCAVKRLHAHLEEDAGVATEFLDEVWMTASLKHPSVVEVVGWGKDEQGSYLAVELVQGVSLMRLMKTVTETREAFPERLVVYAAAQICRGLAAAHGLRAPSGELLNLVHRDLTPGNVLVGFQGEVKIADFGLAKAKLRMTRTLTGTLKGEPTYMAPEQAKGTEIDRRADLFALGVMMFELFAGQHPWAAPTEFEMVHLIATAPPADLRELRPKIDKGLVTLVNRCLEKDPAARYQSAEEILARLDEWLHAHGYQQGSQEALARFVRRNAMRQMRWFERAMGGELAPTGEAMPVNQPPAARPPPPPRADSYLGGPITVLGAKGVPLVKAPPGAERDEERTEITADVHARFKAGRDPVDELSDDEMPTGPIGGWGNEEDGPTLIKKGRTFPLPRSIGQLIAAPESSVTSIVTSKGDSPSTIARIRGPHDTLLDEESDARTTAVKAVHLPAPRLPAPLPAPLPVPPLAAPPASPITPGAAPGLLDVSSEELPTMPLKGDNAFPMLPSNGRAPGLPGHATSPPPPPPPGSSSMPPLPGRSSPPPGALGPLPPPRGPSFPPPGGGAASVAAPFRTTTPLELSESRSLATPPDQRVVAEAERLAREAARLREEAERLAASSRAVSQAAAMAAEAVRLLSSGGATEAARRLEEALHLERSASAGIPASSPVAQAPSLPPPPPPPPPSSPSLLHESASSPAFLAGAKASDLPAFASSSAPFSSPQPEFQVSASPHPTLRLTGNGVPGSGAAIASVPPPSSYLHRSTGMSGGAPLMPAALGPDGAAQGLVTGGAGGLQPDVPSTLFGMSKLLVLLFVGVFVLVLGLLFLVFS</sequence>
<keyword evidence="6" id="KW-0812">Transmembrane</keyword>
<feature type="compositionally biased region" description="Pro residues" evidence="5">
    <location>
        <begin position="558"/>
        <end position="599"/>
    </location>
</feature>
<evidence type="ECO:0000256" key="2">
    <source>
        <dbReference type="ARBA" id="ARBA00022741"/>
    </source>
</evidence>
<evidence type="ECO:0000256" key="1">
    <source>
        <dbReference type="ARBA" id="ARBA00022679"/>
    </source>
</evidence>
<feature type="region of interest" description="Disordered" evidence="5">
    <location>
        <begin position="750"/>
        <end position="778"/>
    </location>
</feature>
<dbReference type="AlphaFoldDB" id="A0A0K1EHQ5"/>
<keyword evidence="2" id="KW-0547">Nucleotide-binding</keyword>
<dbReference type="Gene3D" id="1.10.510.10">
    <property type="entry name" value="Transferase(Phosphotransferase) domain 1"/>
    <property type="match status" value="1"/>
</dbReference>
<organism evidence="8 9">
    <name type="scientific">Chondromyces crocatus</name>
    <dbReference type="NCBI Taxonomy" id="52"/>
    <lineage>
        <taxon>Bacteria</taxon>
        <taxon>Pseudomonadati</taxon>
        <taxon>Myxococcota</taxon>
        <taxon>Polyangia</taxon>
        <taxon>Polyangiales</taxon>
        <taxon>Polyangiaceae</taxon>
        <taxon>Chondromyces</taxon>
    </lineage>
</organism>
<evidence type="ECO:0000256" key="3">
    <source>
        <dbReference type="ARBA" id="ARBA00022777"/>
    </source>
</evidence>
<feature type="compositionally biased region" description="Low complexity" evidence="5">
    <location>
        <begin position="700"/>
        <end position="709"/>
    </location>
</feature>
<evidence type="ECO:0000256" key="5">
    <source>
        <dbReference type="SAM" id="MobiDB-lite"/>
    </source>
</evidence>
<dbReference type="STRING" id="52.CMC5_043650"/>
<dbReference type="OrthoDB" id="5485431at2"/>
<dbReference type="GO" id="GO:0005524">
    <property type="term" value="F:ATP binding"/>
    <property type="evidence" value="ECO:0007669"/>
    <property type="project" value="UniProtKB-KW"/>
</dbReference>
<dbReference type="CDD" id="cd14014">
    <property type="entry name" value="STKc_PknB_like"/>
    <property type="match status" value="1"/>
</dbReference>
<feature type="compositionally biased region" description="Pro residues" evidence="5">
    <location>
        <begin position="710"/>
        <end position="722"/>
    </location>
</feature>
<proteinExistence type="predicted"/>
<feature type="region of interest" description="Disordered" evidence="5">
    <location>
        <begin position="528"/>
        <end position="630"/>
    </location>
</feature>
<feature type="transmembrane region" description="Helical" evidence="6">
    <location>
        <begin position="843"/>
        <end position="863"/>
    </location>
</feature>
<evidence type="ECO:0000256" key="4">
    <source>
        <dbReference type="ARBA" id="ARBA00022840"/>
    </source>
</evidence>
<feature type="compositionally biased region" description="Polar residues" evidence="5">
    <location>
        <begin position="758"/>
        <end position="767"/>
    </location>
</feature>
<feature type="compositionally biased region" description="Pro residues" evidence="5">
    <location>
        <begin position="335"/>
        <end position="346"/>
    </location>
</feature>
<dbReference type="KEGG" id="ccro:CMC5_043650"/>
<feature type="domain" description="Protein kinase" evidence="7">
    <location>
        <begin position="14"/>
        <end position="289"/>
    </location>
</feature>
<dbReference type="PROSITE" id="PS50011">
    <property type="entry name" value="PROTEIN_KINASE_DOM"/>
    <property type="match status" value="1"/>
</dbReference>
<accession>A0A0K1EHQ5</accession>
<gene>
    <name evidence="8" type="ORF">CMC5_043650</name>
</gene>
<reference evidence="8" key="1">
    <citation type="submission" date="2015-07" db="EMBL/GenBank/DDBJ databases">
        <title>Genome analysis of myxobacterium Chondromyces crocatus Cm c5 reveals a high potential for natural compound synthesis and the genetic basis for the loss of fruiting body formation.</title>
        <authorList>
            <person name="Zaburannyi N."/>
            <person name="Bunk B."/>
            <person name="Maier J."/>
            <person name="Overmann J."/>
            <person name="Mueller R."/>
        </authorList>
    </citation>
    <scope>NUCLEOTIDE SEQUENCE [LARGE SCALE GENOMIC DNA]</scope>
    <source>
        <strain evidence="8">Cm c5</strain>
    </source>
</reference>
<keyword evidence="3" id="KW-0418">Kinase</keyword>
<dbReference type="PANTHER" id="PTHR43289:SF6">
    <property type="entry name" value="SERINE_THREONINE-PROTEIN KINASE NEKL-3"/>
    <property type="match status" value="1"/>
</dbReference>
<keyword evidence="4" id="KW-0067">ATP-binding</keyword>
<dbReference type="GO" id="GO:0004674">
    <property type="term" value="F:protein serine/threonine kinase activity"/>
    <property type="evidence" value="ECO:0007669"/>
    <property type="project" value="TreeGrafter"/>
</dbReference>
<dbReference type="Gene3D" id="3.30.200.20">
    <property type="entry name" value="Phosphorylase Kinase, domain 1"/>
    <property type="match status" value="1"/>
</dbReference>
<feature type="region of interest" description="Disordered" evidence="5">
    <location>
        <begin position="700"/>
        <end position="728"/>
    </location>
</feature>
<protein>
    <recommendedName>
        <fullName evidence="7">Protein kinase domain-containing protein</fullName>
    </recommendedName>
</protein>
<evidence type="ECO:0000256" key="6">
    <source>
        <dbReference type="SAM" id="Phobius"/>
    </source>
</evidence>
<evidence type="ECO:0000313" key="9">
    <source>
        <dbReference type="Proteomes" id="UP000067626"/>
    </source>
</evidence>
<dbReference type="PANTHER" id="PTHR43289">
    <property type="entry name" value="MITOGEN-ACTIVATED PROTEIN KINASE KINASE KINASE 20-RELATED"/>
    <property type="match status" value="1"/>
</dbReference>
<feature type="region of interest" description="Disordered" evidence="5">
    <location>
        <begin position="396"/>
        <end position="420"/>
    </location>
</feature>
<feature type="compositionally biased region" description="Polar residues" evidence="5">
    <location>
        <begin position="610"/>
        <end position="623"/>
    </location>
</feature>
<dbReference type="SUPFAM" id="SSF56112">
    <property type="entry name" value="Protein kinase-like (PK-like)"/>
    <property type="match status" value="1"/>
</dbReference>
<evidence type="ECO:0000259" key="7">
    <source>
        <dbReference type="PROSITE" id="PS50011"/>
    </source>
</evidence>